<sequence length="608" mass="65595">MASNYSSDLVMNLEYEEYAGRSGHQFWINGAVLALSGQSLIIEQSPGPQQLPALCSNSANASEPQNSTATHTQLSVQAGTNTYQGYFNKKSFRFLGIRYAERPPRFEHSQLFQPEGQVINATSYGEQCLQSGGGNEDCFFLNIQTTYIPKADSRADLRPVMFWIHGGGFTGGTGADPLSDGSNLASREDIVVVTINYRLSSLGFLAVPGANITGNFGIGDQVTALEWTIQNIAYFGGDPNKITIIGESAGAGSVRALLGSPMAVGKYQGAIAMSNLGGGQTLNLPSNYGTTYSLYYTIAQSYNVSGSLLVNATNCTSETLEDTIACLRVVNATVLNTYSSAPRYVVKDDIFVNTTELNLQTPNNGTAYVPTIFGIVTNDGASFSNLPINVTFGNLTGALEVGLSIDSSAAQSVITSGLFPYVNVTGNWTLDAFNVTQRVATDDTFRCIDQATIYAGAANKVFPSAYYYEFERSINGYNPNNLPGAPATPEYPNGNPNEPYFKLHGADMPWVFGNFYDDLRDAADLYSVQLVSGLFASFIRSGQPNPSEAYLRARGYNSTLVALQTVGKWLPVTSAEGVVRHLDYPGWTSGFVDVEQCAWLGYSVEYFI</sequence>
<keyword evidence="2" id="KW-1185">Reference proteome</keyword>
<comment type="caution">
    <text evidence="1">The sequence shown here is derived from an EMBL/GenBank/DDBJ whole genome shotgun (WGS) entry which is preliminary data.</text>
</comment>
<gene>
    <name evidence="1" type="ORF">H2198_008850</name>
</gene>
<organism evidence="1 2">
    <name type="scientific">Neophaeococcomyces mojaviensis</name>
    <dbReference type="NCBI Taxonomy" id="3383035"/>
    <lineage>
        <taxon>Eukaryota</taxon>
        <taxon>Fungi</taxon>
        <taxon>Dikarya</taxon>
        <taxon>Ascomycota</taxon>
        <taxon>Pezizomycotina</taxon>
        <taxon>Eurotiomycetes</taxon>
        <taxon>Chaetothyriomycetidae</taxon>
        <taxon>Chaetothyriales</taxon>
        <taxon>Chaetothyriales incertae sedis</taxon>
        <taxon>Neophaeococcomyces</taxon>
    </lineage>
</organism>
<evidence type="ECO:0000313" key="2">
    <source>
        <dbReference type="Proteomes" id="UP001172386"/>
    </source>
</evidence>
<name>A0ACC2ZW77_9EURO</name>
<protein>
    <submittedName>
        <fullName evidence="1">Uncharacterized protein</fullName>
    </submittedName>
</protein>
<evidence type="ECO:0000313" key="1">
    <source>
        <dbReference type="EMBL" id="KAJ9651886.1"/>
    </source>
</evidence>
<proteinExistence type="predicted"/>
<reference evidence="1" key="1">
    <citation type="submission" date="2022-10" db="EMBL/GenBank/DDBJ databases">
        <title>Culturing micro-colonial fungi from biological soil crusts in the Mojave desert and describing Neophaeococcomyces mojavensis, and introducing the new genera and species Taxawa tesnikishii.</title>
        <authorList>
            <person name="Kurbessoian T."/>
            <person name="Stajich J.E."/>
        </authorList>
    </citation>
    <scope>NUCLEOTIDE SEQUENCE</scope>
    <source>
        <strain evidence="1">JES_112</strain>
    </source>
</reference>
<dbReference type="Proteomes" id="UP001172386">
    <property type="component" value="Unassembled WGS sequence"/>
</dbReference>
<dbReference type="EMBL" id="JAPDRQ010000230">
    <property type="protein sequence ID" value="KAJ9651886.1"/>
    <property type="molecule type" value="Genomic_DNA"/>
</dbReference>
<accession>A0ACC2ZW77</accession>